<evidence type="ECO:0000256" key="2">
    <source>
        <dbReference type="SAM" id="MobiDB-lite"/>
    </source>
</evidence>
<dbReference type="EMBL" id="CP022098">
    <property type="protein sequence ID" value="ATB41161.1"/>
    <property type="molecule type" value="Genomic_DNA"/>
</dbReference>
<protein>
    <recommendedName>
        <fullName evidence="3">SbsA Ig-like domain-containing protein</fullName>
    </recommendedName>
</protein>
<dbReference type="Proteomes" id="UP000217257">
    <property type="component" value="Chromosome"/>
</dbReference>
<dbReference type="Gene3D" id="2.60.40.1220">
    <property type="match status" value="1"/>
</dbReference>
<dbReference type="KEGG" id="cfus:CYFUS_006625"/>
<dbReference type="InterPro" id="IPR032812">
    <property type="entry name" value="SbsA_Ig"/>
</dbReference>
<proteinExistence type="predicted"/>
<dbReference type="Pfam" id="PF17957">
    <property type="entry name" value="Big_7"/>
    <property type="match status" value="1"/>
</dbReference>
<dbReference type="RefSeq" id="WP_157758808.1">
    <property type="nucleotide sequence ID" value="NZ_CP022098.1"/>
</dbReference>
<name>A0A250JCN4_9BACT</name>
<organism evidence="4 5">
    <name type="scientific">Cystobacter fuscus</name>
    <dbReference type="NCBI Taxonomy" id="43"/>
    <lineage>
        <taxon>Bacteria</taxon>
        <taxon>Pseudomonadati</taxon>
        <taxon>Myxococcota</taxon>
        <taxon>Myxococcia</taxon>
        <taxon>Myxococcales</taxon>
        <taxon>Cystobacterineae</taxon>
        <taxon>Archangiaceae</taxon>
        <taxon>Cystobacter</taxon>
    </lineage>
</organism>
<evidence type="ECO:0000259" key="3">
    <source>
        <dbReference type="Pfam" id="PF13205"/>
    </source>
</evidence>
<evidence type="ECO:0000313" key="5">
    <source>
        <dbReference type="Proteomes" id="UP000217257"/>
    </source>
</evidence>
<sequence>MPIKKRIIPLLLTGWMSACINVPEIEPGGGNPRPDAGSAEVPDSGTPVSDLAVTITSPADTFYSSTSVTITVEVRGGVADAVQILKDGELLATPTAPPFQYTWDTTLDAEREYTITARAVRAGKSFVSAPVKVVVDRTNLQVASRTPAQGSTNVDYRTPFQVVFTKPVKATTVNDTTVSFAVAGVQAEKTLSLSSDGKTLTIKPKERPTLPATFSFGLSRGITDLAGNALANPITSTSSPWSFEVPDWYSFGGPLEAITGTDTKLKDSTMVLDREGNPIVAWSEERTPGKRSSIFVYRWDGRAFVPMGEPLNGTPLGSAFKASMALGSDGNPIIAWEESDGFNENIYVKRWIGSSWQTVGTGPLSAENDTRSSRVPTPAHNPSLAVKGNQIYVAWDERDTANVSNIYVWMSVSGGGFLGVGPNMGRVHAVPRETSSSKPSLVIDSYDQPIVAFQEQTLEQYSPTNIYVMKYISTNDKWEYAVPPFRGDESTGYISGGLSATPGGETWAKDCSLSIGPNNILYLAWSEESTPDGARDIQVFHSTGEQSWGRMGPALSAYNAYTYASFPNIKTSPTGKTFLSWQEFSWTNEGSSQSFISTWEQNSWASLSSIDGINVGQENSLRSTVAIDQSERPIIAWFESLNSGEYFPGEYIYIRRHNH</sequence>
<evidence type="ECO:0000313" key="4">
    <source>
        <dbReference type="EMBL" id="ATB41161.1"/>
    </source>
</evidence>
<accession>A0A250JCN4</accession>
<keyword evidence="1" id="KW-0732">Signal</keyword>
<dbReference type="Pfam" id="PF13205">
    <property type="entry name" value="Big_5"/>
    <property type="match status" value="1"/>
</dbReference>
<dbReference type="PROSITE" id="PS51257">
    <property type="entry name" value="PROKAR_LIPOPROTEIN"/>
    <property type="match status" value="1"/>
</dbReference>
<dbReference type="InterPro" id="IPR013783">
    <property type="entry name" value="Ig-like_fold"/>
</dbReference>
<gene>
    <name evidence="4" type="ORF">CYFUS_006625</name>
</gene>
<feature type="region of interest" description="Disordered" evidence="2">
    <location>
        <begin position="26"/>
        <end position="47"/>
    </location>
</feature>
<dbReference type="AlphaFoldDB" id="A0A250JCN4"/>
<dbReference type="Gene3D" id="2.60.40.10">
    <property type="entry name" value="Immunoglobulins"/>
    <property type="match status" value="1"/>
</dbReference>
<dbReference type="InterPro" id="IPR014755">
    <property type="entry name" value="Cu-Rt/internalin_Ig-like"/>
</dbReference>
<reference evidence="4 5" key="1">
    <citation type="submission" date="2017-06" db="EMBL/GenBank/DDBJ databases">
        <title>Sequencing and comparative analysis of myxobacterial genomes.</title>
        <authorList>
            <person name="Rupp O."/>
            <person name="Goesmann A."/>
            <person name="Sogaard-Andersen L."/>
        </authorList>
    </citation>
    <scope>NUCLEOTIDE SEQUENCE [LARGE SCALE GENOMIC DNA]</scope>
    <source>
        <strain evidence="4 5">DSM 52655</strain>
    </source>
</reference>
<evidence type="ECO:0000256" key="1">
    <source>
        <dbReference type="ARBA" id="ARBA00022729"/>
    </source>
</evidence>
<feature type="domain" description="SbsA Ig-like" evidence="3">
    <location>
        <begin position="136"/>
        <end position="244"/>
    </location>
</feature>